<keyword evidence="5" id="KW-0456">Lyase</keyword>
<organism evidence="5 6">
    <name type="scientific">Fructilactobacillus florum 8D</name>
    <dbReference type="NCBI Taxonomy" id="1221538"/>
    <lineage>
        <taxon>Bacteria</taxon>
        <taxon>Bacillati</taxon>
        <taxon>Bacillota</taxon>
        <taxon>Bacilli</taxon>
        <taxon>Lactobacillales</taxon>
        <taxon>Lactobacillaceae</taxon>
        <taxon>Fructilactobacillus</taxon>
    </lineage>
</organism>
<dbReference type="GO" id="GO:0051191">
    <property type="term" value="P:prosthetic group biosynthetic process"/>
    <property type="evidence" value="ECO:0007669"/>
    <property type="project" value="InterPro"/>
</dbReference>
<protein>
    <recommendedName>
        <fullName evidence="1">citrate lyase holo-[acyl-carrier protein] synthase</fullName>
        <ecNumber evidence="1">2.7.7.61</ecNumber>
    </recommendedName>
</protein>
<evidence type="ECO:0000256" key="4">
    <source>
        <dbReference type="ARBA" id="ARBA00048574"/>
    </source>
</evidence>
<comment type="caution">
    <text evidence="5">The sequence shown here is derived from an EMBL/GenBank/DDBJ whole genome shotgun (WGS) entry which is preliminary data.</text>
</comment>
<dbReference type="AlphaFoldDB" id="W9ELH5"/>
<keyword evidence="3" id="KW-0548">Nucleotidyltransferase</keyword>
<evidence type="ECO:0000256" key="1">
    <source>
        <dbReference type="ARBA" id="ARBA00012524"/>
    </source>
</evidence>
<dbReference type="RefSeq" id="WP_009166415.1">
    <property type="nucleotide sequence ID" value="NZ_ALXG01000026.1"/>
</dbReference>
<keyword evidence="2 5" id="KW-0808">Transferase</keyword>
<sequence length="181" mass="20769">MTINIFKKGTPQTIAEVLHNKDKRVRYQQQLLREFPDATVVAIKLNIPGPIKTNSEIEQLFQVGYQRFMDQLTTLTPIIKTKTEVAPTGPEAWLVVTRAASDVKHVAVRFEDHDHLGRLFDVDVLNRTHGTYHRAELSASKRTCFLCGRLAKECGRNRTHSVEALQAYVNQLYYEVFQDDK</sequence>
<dbReference type="Proteomes" id="UP000019474">
    <property type="component" value="Unassembled WGS sequence"/>
</dbReference>
<evidence type="ECO:0000256" key="2">
    <source>
        <dbReference type="ARBA" id="ARBA00022679"/>
    </source>
</evidence>
<accession>W9ELH5</accession>
<dbReference type="OrthoDB" id="3196716at2"/>
<dbReference type="InterPro" id="IPR005551">
    <property type="entry name" value="CitX"/>
</dbReference>
<evidence type="ECO:0000313" key="5">
    <source>
        <dbReference type="EMBL" id="ETO40524.1"/>
    </source>
</evidence>
<proteinExistence type="predicted"/>
<reference evidence="5 6" key="1">
    <citation type="submission" date="2012-08" db="EMBL/GenBank/DDBJ databases">
        <title>Genome sequencing of Lactobacillus florum 8D.</title>
        <authorList>
            <person name="Kim E.B."/>
            <person name="Marco M.L."/>
        </authorList>
    </citation>
    <scope>NUCLEOTIDE SEQUENCE [LARGE SCALE GENOMIC DNA]</scope>
    <source>
        <strain evidence="5 6">8D</strain>
    </source>
</reference>
<dbReference type="EMBL" id="ALXG01000026">
    <property type="protein sequence ID" value="ETO40524.1"/>
    <property type="molecule type" value="Genomic_DNA"/>
</dbReference>
<dbReference type="NCBIfam" id="TIGR03124">
    <property type="entry name" value="citrate_citX"/>
    <property type="match status" value="1"/>
</dbReference>
<comment type="catalytic activity">
    <reaction evidence="4">
        <text>apo-[citrate lyase ACP] + 2'-(5''-triphospho-alpha-D-ribosyl)-3'-dephospho-CoA = holo-[citrate lyase ACP] + diphosphate</text>
        <dbReference type="Rhea" id="RHEA:16333"/>
        <dbReference type="Rhea" id="RHEA-COMP:10157"/>
        <dbReference type="Rhea" id="RHEA-COMP:10158"/>
        <dbReference type="ChEBI" id="CHEBI:29999"/>
        <dbReference type="ChEBI" id="CHEBI:33019"/>
        <dbReference type="ChEBI" id="CHEBI:61378"/>
        <dbReference type="ChEBI" id="CHEBI:82683"/>
        <dbReference type="EC" id="2.7.7.61"/>
    </reaction>
</comment>
<keyword evidence="6" id="KW-1185">Reference proteome</keyword>
<dbReference type="GO" id="GO:0016829">
    <property type="term" value="F:lyase activity"/>
    <property type="evidence" value="ECO:0007669"/>
    <property type="project" value="UniProtKB-KW"/>
</dbReference>
<gene>
    <name evidence="5" type="ORF">B808_578</name>
</gene>
<dbReference type="PATRIC" id="fig|1221538.3.peg.582"/>
<evidence type="ECO:0000256" key="3">
    <source>
        <dbReference type="ARBA" id="ARBA00022695"/>
    </source>
</evidence>
<dbReference type="Pfam" id="PF03802">
    <property type="entry name" value="CitX"/>
    <property type="match status" value="1"/>
</dbReference>
<dbReference type="GO" id="GO:0050519">
    <property type="term" value="F:holo-citrate lyase synthase activity"/>
    <property type="evidence" value="ECO:0007669"/>
    <property type="project" value="UniProtKB-EC"/>
</dbReference>
<evidence type="ECO:0000313" key="6">
    <source>
        <dbReference type="Proteomes" id="UP000019474"/>
    </source>
</evidence>
<name>W9ELH5_9LACO</name>
<dbReference type="EC" id="2.7.7.61" evidence="1"/>